<dbReference type="KEGG" id="yet:CH48_3326"/>
<dbReference type="InterPro" id="IPR018006">
    <property type="entry name" value="Flag_FliJ_proteobac"/>
</dbReference>
<evidence type="ECO:0000313" key="19">
    <source>
        <dbReference type="Proteomes" id="UP001182355"/>
    </source>
</evidence>
<evidence type="ECO:0000256" key="6">
    <source>
        <dbReference type="ARBA" id="ARBA00022500"/>
    </source>
</evidence>
<comment type="subcellular location">
    <subcellularLocation>
        <location evidence="1">Cell membrane</location>
        <topology evidence="1">Peripheral membrane protein</topology>
        <orientation evidence="1">Cytoplasmic side</orientation>
    </subcellularLocation>
</comment>
<evidence type="ECO:0000256" key="2">
    <source>
        <dbReference type="ARBA" id="ARBA00010004"/>
    </source>
</evidence>
<evidence type="ECO:0000256" key="9">
    <source>
        <dbReference type="ARBA" id="ARBA00023136"/>
    </source>
</evidence>
<dbReference type="Gene3D" id="1.10.287.1700">
    <property type="match status" value="1"/>
</dbReference>
<dbReference type="KEGG" id="yew:CH47_1884"/>
<comment type="function">
    <text evidence="11">Flagellar protein that affects chemotactic events.</text>
</comment>
<evidence type="ECO:0000313" key="13">
    <source>
        <dbReference type="EMBL" id="CND73196.1"/>
    </source>
</evidence>
<dbReference type="PATRIC" id="fig|630.129.peg.1683"/>
<evidence type="ECO:0000313" key="17">
    <source>
        <dbReference type="Proteomes" id="UP000048841"/>
    </source>
</evidence>
<dbReference type="OMA" id="TWQNYQQ"/>
<evidence type="ECO:0000256" key="1">
    <source>
        <dbReference type="ARBA" id="ARBA00004413"/>
    </source>
</evidence>
<dbReference type="PANTHER" id="PTHR38786:SF1">
    <property type="entry name" value="FLAGELLAR FLIJ PROTEIN"/>
    <property type="match status" value="1"/>
</dbReference>
<comment type="similarity">
    <text evidence="2 11">Belongs to the FliJ family.</text>
</comment>
<evidence type="ECO:0000313" key="18">
    <source>
        <dbReference type="Proteomes" id="UP000595309"/>
    </source>
</evidence>
<keyword evidence="14" id="KW-0966">Cell projection</keyword>
<keyword evidence="14" id="KW-0969">Cilium</keyword>
<dbReference type="GO" id="GO:0005886">
    <property type="term" value="C:plasma membrane"/>
    <property type="evidence" value="ECO:0007669"/>
    <property type="project" value="UniProtKB-SubCell"/>
</dbReference>
<evidence type="ECO:0000256" key="8">
    <source>
        <dbReference type="ARBA" id="ARBA00022927"/>
    </source>
</evidence>
<dbReference type="AlphaFoldDB" id="A0A0E1NFR4"/>
<evidence type="ECO:0000313" key="14">
    <source>
        <dbReference type="EMBL" id="ELI8102581.1"/>
    </source>
</evidence>
<accession>A0A0E1NFR4</accession>
<keyword evidence="16" id="KW-1185">Reference proteome</keyword>
<evidence type="ECO:0000256" key="11">
    <source>
        <dbReference type="PIRNR" id="PIRNR019404"/>
    </source>
</evidence>
<name>A0A0E1NFR4_YEREN</name>
<dbReference type="InterPro" id="IPR052570">
    <property type="entry name" value="FliJ"/>
</dbReference>
<dbReference type="Proteomes" id="UP000048841">
    <property type="component" value="Unassembled WGS sequence"/>
</dbReference>
<dbReference type="Proteomes" id="UP000041601">
    <property type="component" value="Unassembled WGS sequence"/>
</dbReference>
<evidence type="ECO:0000313" key="12">
    <source>
        <dbReference type="EMBL" id="CFQ67601.1"/>
    </source>
</evidence>
<dbReference type="GO" id="GO:0003774">
    <property type="term" value="F:cytoskeletal motor activity"/>
    <property type="evidence" value="ECO:0007669"/>
    <property type="project" value="UniProtKB-UniRule"/>
</dbReference>
<dbReference type="Proteomes" id="UP001182355">
    <property type="component" value="Unassembled WGS sequence"/>
</dbReference>
<dbReference type="Proteomes" id="UP000595309">
    <property type="component" value="Chromosome"/>
</dbReference>
<dbReference type="PANTHER" id="PTHR38786">
    <property type="entry name" value="FLAGELLAR FLIJ PROTEIN"/>
    <property type="match status" value="1"/>
</dbReference>
<keyword evidence="9 11" id="KW-0472">Membrane</keyword>
<proteinExistence type="inferred from homology"/>
<reference evidence="13 16" key="2">
    <citation type="submission" date="2015-03" db="EMBL/GenBank/DDBJ databases">
        <authorList>
            <consortium name="Pathogen Informatics"/>
            <person name="Murphy D."/>
        </authorList>
    </citation>
    <scope>NUCLEOTIDE SEQUENCE [LARGE SCALE GENOMIC DNA]</scope>
    <source>
        <strain evidence="13 16">IP05342</strain>
    </source>
</reference>
<dbReference type="GO" id="GO:0044781">
    <property type="term" value="P:bacterial-type flagellum organization"/>
    <property type="evidence" value="ECO:0007669"/>
    <property type="project" value="UniProtKB-KW"/>
</dbReference>
<evidence type="ECO:0000256" key="7">
    <source>
        <dbReference type="ARBA" id="ARBA00022795"/>
    </source>
</evidence>
<dbReference type="InterPro" id="IPR012823">
    <property type="entry name" value="Flagell_FliJ"/>
</dbReference>
<evidence type="ECO:0000313" key="16">
    <source>
        <dbReference type="Proteomes" id="UP000041601"/>
    </source>
</evidence>
<dbReference type="GO" id="GO:0006935">
    <property type="term" value="P:chemotaxis"/>
    <property type="evidence" value="ECO:0007669"/>
    <property type="project" value="UniProtKB-UniRule"/>
</dbReference>
<evidence type="ECO:0000256" key="4">
    <source>
        <dbReference type="ARBA" id="ARBA00022448"/>
    </source>
</evidence>
<dbReference type="EMBL" id="ABNAVX010000011">
    <property type="protein sequence ID" value="ELI8102581.1"/>
    <property type="molecule type" value="Genomic_DNA"/>
</dbReference>
<keyword evidence="14" id="KW-0282">Flagellum</keyword>
<dbReference type="NCBIfam" id="TIGR02473">
    <property type="entry name" value="flagell_FliJ"/>
    <property type="match status" value="1"/>
</dbReference>
<protein>
    <recommendedName>
        <fullName evidence="3 11">Flagellar FliJ protein</fullName>
    </recommendedName>
</protein>
<keyword evidence="4 11" id="KW-0813">Transport</keyword>
<dbReference type="RefSeq" id="WP_005160389.1">
    <property type="nucleotide sequence ID" value="NZ_CAADJK010000001.1"/>
</dbReference>
<evidence type="ECO:0000256" key="10">
    <source>
        <dbReference type="ARBA" id="ARBA00023225"/>
    </source>
</evidence>
<sequence length="148" mass="17354">MKNQSPLVTLRDLAQKAVEQASTQLGQARLSYQNAEQQLSMLLSYQDEYRVRLNDTLSNGMASSSWQNYQQFIQTLEQAIDQHRHQLAQWNTKVEQAVKHWQEKQQRLNAFETLNERAETSARLQENRLDQKLMDEFAQRASQRSLNS</sequence>
<evidence type="ECO:0000313" key="15">
    <source>
        <dbReference type="EMBL" id="QQU47204.1"/>
    </source>
</evidence>
<organism evidence="14 19">
    <name type="scientific">Yersinia enterocolitica</name>
    <dbReference type="NCBI Taxonomy" id="630"/>
    <lineage>
        <taxon>Bacteria</taxon>
        <taxon>Pseudomonadati</taxon>
        <taxon>Pseudomonadota</taxon>
        <taxon>Gammaproteobacteria</taxon>
        <taxon>Enterobacterales</taxon>
        <taxon>Yersiniaceae</taxon>
        <taxon>Yersinia</taxon>
    </lineage>
</organism>
<reference evidence="12 17" key="1">
    <citation type="submission" date="2015-03" db="EMBL/GenBank/DDBJ databases">
        <authorList>
            <person name="Murphy D."/>
        </authorList>
    </citation>
    <scope>NUCLEOTIDE SEQUENCE [LARGE SCALE GENOMIC DNA]</scope>
    <source>
        <strain evidence="12 17">IP26249</strain>
    </source>
</reference>
<dbReference type="InterPro" id="IPR053716">
    <property type="entry name" value="Flag_assembly_chemotaxis_eff"/>
</dbReference>
<keyword evidence="8 11" id="KW-0653">Protein transport</keyword>
<dbReference type="EMBL" id="CPXJ01000021">
    <property type="protein sequence ID" value="CND73196.1"/>
    <property type="molecule type" value="Genomic_DNA"/>
</dbReference>
<gene>
    <name evidence="14" type="primary">fliJ</name>
    <name evidence="12" type="ORF">ERS137941_02878</name>
    <name evidence="13" type="ORF">ERS137959_02043</name>
    <name evidence="15" type="ORF">I6I39_20485</name>
    <name evidence="14" type="ORF">RSF11_002282</name>
</gene>
<dbReference type="PIRSF" id="PIRSF019404">
    <property type="entry name" value="FliJ"/>
    <property type="match status" value="1"/>
</dbReference>
<dbReference type="GO" id="GO:0009288">
    <property type="term" value="C:bacterial-type flagellum"/>
    <property type="evidence" value="ECO:0007669"/>
    <property type="project" value="UniProtKB-UniRule"/>
</dbReference>
<dbReference type="GeneID" id="31409484"/>
<dbReference type="GO" id="GO:0015031">
    <property type="term" value="P:protein transport"/>
    <property type="evidence" value="ECO:0007669"/>
    <property type="project" value="UniProtKB-UniRule"/>
</dbReference>
<evidence type="ECO:0000256" key="5">
    <source>
        <dbReference type="ARBA" id="ARBA00022475"/>
    </source>
</evidence>
<dbReference type="EMBL" id="CP068146">
    <property type="protein sequence ID" value="QQU47204.1"/>
    <property type="molecule type" value="Genomic_DNA"/>
</dbReference>
<keyword evidence="10 11" id="KW-1006">Bacterial flagellum protein export</keyword>
<keyword evidence="5 11" id="KW-1003">Cell membrane</keyword>
<reference evidence="14" key="4">
    <citation type="submission" date="2023-02" db="EMBL/GenBank/DDBJ databases">
        <authorList>
            <person name="Ashton P.M."/>
            <person name="Dallman T."/>
            <person name="Nair S."/>
            <person name="De Pinna E."/>
            <person name="Peters T."/>
            <person name="Grant K."/>
        </authorList>
    </citation>
    <scope>NUCLEOTIDE SEQUENCE</scope>
    <source>
        <strain evidence="14">01103883</strain>
    </source>
</reference>
<keyword evidence="7 11" id="KW-1005">Bacterial flagellum biogenesis</keyword>
<evidence type="ECO:0000256" key="3">
    <source>
        <dbReference type="ARBA" id="ARBA00020392"/>
    </source>
</evidence>
<dbReference type="PRINTS" id="PR01004">
    <property type="entry name" value="FLGFLIJ"/>
</dbReference>
<dbReference type="Pfam" id="PF02050">
    <property type="entry name" value="FliJ"/>
    <property type="match status" value="1"/>
</dbReference>
<dbReference type="GO" id="GO:0071973">
    <property type="term" value="P:bacterial-type flagellum-dependent cell motility"/>
    <property type="evidence" value="ECO:0007669"/>
    <property type="project" value="InterPro"/>
</dbReference>
<reference evidence="15 18" key="3">
    <citation type="submission" date="2021-01" db="EMBL/GenBank/DDBJ databases">
        <title>FDA dAtabase for Regulatory Grade micrObial Sequences (FDA-ARGOS): Supporting development and validation of Infectious Disease Dx tests.</title>
        <authorList>
            <person name="Blissenbach B."/>
            <person name="Krut O."/>
            <person name="Tallon L."/>
            <person name="Sadzewicz L."/>
            <person name="Zhao X."/>
            <person name="Boylan J."/>
            <person name="Ott S."/>
            <person name="Bowen H."/>
            <person name="Vavikolanu K."/>
            <person name="Mehta A."/>
            <person name="Aluvathingal J."/>
            <person name="Nadendla S."/>
            <person name="Yan Y."/>
            <person name="Sichtig H."/>
        </authorList>
    </citation>
    <scope>NUCLEOTIDE SEQUENCE [LARGE SCALE GENOMIC DNA]</scope>
    <source>
        <strain evidence="15 18">FDAARGOS_1082</strain>
    </source>
</reference>
<dbReference type="EMBL" id="CGBR01000022">
    <property type="protein sequence ID" value="CFQ67601.1"/>
    <property type="molecule type" value="Genomic_DNA"/>
</dbReference>
<keyword evidence="6 11" id="KW-0145">Chemotaxis</keyword>